<name>A0AAN8YYJ0_9MAGN</name>
<proteinExistence type="predicted"/>
<comment type="caution">
    <text evidence="1">The sequence shown here is derived from an EMBL/GenBank/DDBJ whole genome shotgun (WGS) entry which is preliminary data.</text>
</comment>
<evidence type="ECO:0000313" key="2">
    <source>
        <dbReference type="Proteomes" id="UP001370490"/>
    </source>
</evidence>
<dbReference type="Gene3D" id="3.40.50.2000">
    <property type="entry name" value="Glycogen Phosphorylase B"/>
    <property type="match status" value="1"/>
</dbReference>
<reference evidence="1 2" key="1">
    <citation type="submission" date="2023-12" db="EMBL/GenBank/DDBJ databases">
        <title>A high-quality genome assembly for Dillenia turbinata (Dilleniales).</title>
        <authorList>
            <person name="Chanderbali A."/>
        </authorList>
    </citation>
    <scope>NUCLEOTIDE SEQUENCE [LARGE SCALE GENOMIC DNA]</scope>
    <source>
        <strain evidence="1">LSX21</strain>
        <tissue evidence="1">Leaf</tissue>
    </source>
</reference>
<dbReference type="SUPFAM" id="SSF53756">
    <property type="entry name" value="UDP-Glycosyltransferase/glycogen phosphorylase"/>
    <property type="match status" value="1"/>
</dbReference>
<dbReference type="Proteomes" id="UP001370490">
    <property type="component" value="Unassembled WGS sequence"/>
</dbReference>
<evidence type="ECO:0000313" key="1">
    <source>
        <dbReference type="EMBL" id="KAK6917627.1"/>
    </source>
</evidence>
<dbReference type="EMBL" id="JBAMMX010000023">
    <property type="protein sequence ID" value="KAK6917627.1"/>
    <property type="molecule type" value="Genomic_DNA"/>
</dbReference>
<keyword evidence="2" id="KW-1185">Reference proteome</keyword>
<gene>
    <name evidence="1" type="ORF">RJ641_018378</name>
</gene>
<organism evidence="1 2">
    <name type="scientific">Dillenia turbinata</name>
    <dbReference type="NCBI Taxonomy" id="194707"/>
    <lineage>
        <taxon>Eukaryota</taxon>
        <taxon>Viridiplantae</taxon>
        <taxon>Streptophyta</taxon>
        <taxon>Embryophyta</taxon>
        <taxon>Tracheophyta</taxon>
        <taxon>Spermatophyta</taxon>
        <taxon>Magnoliopsida</taxon>
        <taxon>eudicotyledons</taxon>
        <taxon>Gunneridae</taxon>
        <taxon>Pentapetalae</taxon>
        <taxon>Dilleniales</taxon>
        <taxon>Dilleniaceae</taxon>
        <taxon>Dillenia</taxon>
    </lineage>
</organism>
<accession>A0AAN8YYJ0</accession>
<protein>
    <submittedName>
        <fullName evidence="1">Uncharacterized protein</fullName>
    </submittedName>
</protein>
<dbReference type="AlphaFoldDB" id="A0AAN8YYJ0"/>
<sequence>MRFVRAPSEDSQSRRGCDSRAVDVVSLCDLRPHMVFFDFTRWLSSLACGLGVKSLHYCIISPSALGYLISPARKLDEIRLTAAELMVPRTNFPPCIKLHAHEACGLAAATVKEYGSAMTLMERTLASMRECDALGFKTRREIEGPYCDHLENQFQKKVTLAGPVVPEVPSSSLKETWAGWLENFELKLLFSVHLEVNAF</sequence>